<name>A0AAD4R523_9BILA</name>
<reference evidence="2" key="1">
    <citation type="submission" date="2022-01" db="EMBL/GenBank/DDBJ databases">
        <title>Genome Sequence Resource for Two Populations of Ditylenchus destructor, the Migratory Endoparasitic Phytonematode.</title>
        <authorList>
            <person name="Zhang H."/>
            <person name="Lin R."/>
            <person name="Xie B."/>
        </authorList>
    </citation>
    <scope>NUCLEOTIDE SEQUENCE</scope>
    <source>
        <strain evidence="2">BazhouSP</strain>
    </source>
</reference>
<sequence>MPTLYVVSIFVIVTSILCAGISAELTDTRICGELADTKISAENKNCTSRAFDNQEQRLRDLAFDILNQPQFNVHWAKPINATCDKEIIEQAYSLSTNFGNLREVGEFATIHYECILRFDSIANKSEPVKNLFFSSQRGMDDFYREPIFEQIKILGAYLMANLNDSVIYLAPITVNYGTQGSVQPNPFYAGIVIFLGNSTSNPEDNYYAKIFAILQCEWKAKPTPTPETGLGSDRILSLAGAPITLRFRVGQIPMSGNNRQRIDISSQLTVLTPGGPCVLK</sequence>
<organism evidence="2 3">
    <name type="scientific">Ditylenchus destructor</name>
    <dbReference type="NCBI Taxonomy" id="166010"/>
    <lineage>
        <taxon>Eukaryota</taxon>
        <taxon>Metazoa</taxon>
        <taxon>Ecdysozoa</taxon>
        <taxon>Nematoda</taxon>
        <taxon>Chromadorea</taxon>
        <taxon>Rhabditida</taxon>
        <taxon>Tylenchina</taxon>
        <taxon>Tylenchomorpha</taxon>
        <taxon>Sphaerularioidea</taxon>
        <taxon>Anguinidae</taxon>
        <taxon>Anguininae</taxon>
        <taxon>Ditylenchus</taxon>
    </lineage>
</organism>
<comment type="caution">
    <text evidence="2">The sequence shown here is derived from an EMBL/GenBank/DDBJ whole genome shotgun (WGS) entry which is preliminary data.</text>
</comment>
<keyword evidence="3" id="KW-1185">Reference proteome</keyword>
<dbReference type="Proteomes" id="UP001201812">
    <property type="component" value="Unassembled WGS sequence"/>
</dbReference>
<feature type="chain" id="PRO_5042197311" evidence="1">
    <location>
        <begin position="24"/>
        <end position="280"/>
    </location>
</feature>
<evidence type="ECO:0000313" key="3">
    <source>
        <dbReference type="Proteomes" id="UP001201812"/>
    </source>
</evidence>
<keyword evidence="1" id="KW-0732">Signal</keyword>
<feature type="signal peptide" evidence="1">
    <location>
        <begin position="1"/>
        <end position="23"/>
    </location>
</feature>
<dbReference type="AlphaFoldDB" id="A0AAD4R523"/>
<proteinExistence type="predicted"/>
<gene>
    <name evidence="2" type="ORF">DdX_10988</name>
</gene>
<protein>
    <submittedName>
        <fullName evidence="2">Uncharacterized protein</fullName>
    </submittedName>
</protein>
<evidence type="ECO:0000313" key="2">
    <source>
        <dbReference type="EMBL" id="KAI1709976.1"/>
    </source>
</evidence>
<evidence type="ECO:0000256" key="1">
    <source>
        <dbReference type="SAM" id="SignalP"/>
    </source>
</evidence>
<accession>A0AAD4R523</accession>
<dbReference type="EMBL" id="JAKKPZ010000028">
    <property type="protein sequence ID" value="KAI1709976.1"/>
    <property type="molecule type" value="Genomic_DNA"/>
</dbReference>